<dbReference type="InterPro" id="IPR002401">
    <property type="entry name" value="Cyt_P450_E_grp-I"/>
</dbReference>
<accession>A0AA38M6L1</accession>
<dbReference type="GO" id="GO:0006805">
    <property type="term" value="P:xenobiotic metabolic process"/>
    <property type="evidence" value="ECO:0007669"/>
    <property type="project" value="TreeGrafter"/>
</dbReference>
<organism evidence="5 6">
    <name type="scientific">Zophobas morio</name>
    <dbReference type="NCBI Taxonomy" id="2755281"/>
    <lineage>
        <taxon>Eukaryota</taxon>
        <taxon>Metazoa</taxon>
        <taxon>Ecdysozoa</taxon>
        <taxon>Arthropoda</taxon>
        <taxon>Hexapoda</taxon>
        <taxon>Insecta</taxon>
        <taxon>Pterygota</taxon>
        <taxon>Neoptera</taxon>
        <taxon>Endopterygota</taxon>
        <taxon>Coleoptera</taxon>
        <taxon>Polyphaga</taxon>
        <taxon>Cucujiformia</taxon>
        <taxon>Tenebrionidae</taxon>
        <taxon>Zophobas</taxon>
    </lineage>
</organism>
<keyword evidence="4" id="KW-0503">Monooxygenase</keyword>
<gene>
    <name evidence="5" type="ORF">Zmor_022918</name>
</gene>
<evidence type="ECO:0000313" key="6">
    <source>
        <dbReference type="Proteomes" id="UP001168821"/>
    </source>
</evidence>
<evidence type="ECO:0000256" key="3">
    <source>
        <dbReference type="ARBA" id="ARBA00023004"/>
    </source>
</evidence>
<dbReference type="GO" id="GO:0006082">
    <property type="term" value="P:organic acid metabolic process"/>
    <property type="evidence" value="ECO:0007669"/>
    <property type="project" value="TreeGrafter"/>
</dbReference>
<comment type="caution">
    <text evidence="5">The sequence shown here is derived from an EMBL/GenBank/DDBJ whole genome shotgun (WGS) entry which is preliminary data.</text>
</comment>
<dbReference type="PANTHER" id="PTHR24300:SF403">
    <property type="entry name" value="CYTOCHROME P450 306A1"/>
    <property type="match status" value="1"/>
</dbReference>
<dbReference type="GO" id="GO:0020037">
    <property type="term" value="F:heme binding"/>
    <property type="evidence" value="ECO:0007669"/>
    <property type="project" value="InterPro"/>
</dbReference>
<dbReference type="PANTHER" id="PTHR24300">
    <property type="entry name" value="CYTOCHROME P450 508A4-RELATED"/>
    <property type="match status" value="1"/>
</dbReference>
<dbReference type="PRINTS" id="PR00385">
    <property type="entry name" value="P450"/>
</dbReference>
<protein>
    <recommendedName>
        <fullName evidence="7">Cytochrome P450</fullName>
    </recommendedName>
</protein>
<sequence>MITALSIVITTILTILLLVNFRNKKCLPGPWNLPVIGYLHKLDPVAPYLTLTKLVQTYGPVYGIKLGSINVAVIADAKILKKVLAIDETLERPPLYMINTAFKHKVDPLELLTNYVSDIAGMLFLGKPFSLNNKMIADLQQSFNMIAKSVGFGGPLNFLPILRFLPQFKHAVPALKDAVNKVAEIHTHLINECQNSMCTKDSPSNLIEAFLLRMSKESPKHIYNIEQLNYLLCDVIIDSTSSTTSSLSWALLYLAQYEDVQSKIRQELMEVLQNKTVEMEGFENLHYTKAAIAEMMRIRTIAPLGIPHYASEDICVEGFTIPKGTMITPLLWAIHMDPKVYKDSEEFRPERFLDKDGRFCKSELLLPFLTGKRICVGEELAIIIMSVLVATVLQNFKIERSDCLDFDGPWNLPVLGYLHKLNPAAPYLTLTELAKKYGPVYSIKLGFVNVVVIAEVKILKKVLAKNEALERPSLYMTNTTFENKGLGFTPIDLWKDQRKFVANFLRTVGAARVSPNKKECERLISTQAEEFVQVVKSQACVPLNPLDLLNNYVCGIAGRLFLGTQFSMDSKTVADLAHNINTIIKLVAFGGPLNFLPFLRFLPKYKRSLTALKEAVSRVREIQKTLITECQKSICNVNTNPPLGLIKAFLLEMSKGAPKHIYNLNQLHYLLFDTFIGFTETTISTLVWILLYLAQYDEVQTKIRQELVEVLQDKRAEMEDFVNLHYTKAAIAEVTRIRTVAPLGIPHCASDNIRVENFTIPKGSMIMPLLWAIHMDPKIHKEPEEFRPERFLNDDGFFVKPESFLPFQSGKRVCIGEDIAQIMMSILIANVLKYFKIERPDSSPIDFTGVCGPWNLLIIGYLHKLNPAAPYLTLTELVDKYGPVYTIKLGLINVVAIADAKIVKKVLAKDETLTRPPLYMSNSIFENKGFAFAALDLWRDQRKFVANFLKTVGAVRVSPNRKACEASIREYAEEFVQAVESQNHSVLLNPSELVTLYVNNVSGSLILGKQFLLDKKTAADLTESLDKVAESLAFGGPLNFLPFLNFLPKFRKSINELKKAMNRIREIERKVIDECQTSFSEDPPSSAVEAFLSQMSKGAPKHIYNLDQLHYLLFDLFLSSTESVITTLRWTLLYLAQYHDVQNKIRQEILEVLHDKTVEMEDFANLHYTKAAIAEVTRIRTLAPLGIPHYAAKDISVENFTIPKGAMIMPLLWAIHMDPKVHKEPDEFRPERFLDNDEKFFKPESFLPFQSGKRMCVGEELAHMMMQIFVVIVLKNFEIGRPEGCLLDFTGVCGASLTPKPQKIIFKKI</sequence>
<dbReference type="InterPro" id="IPR036396">
    <property type="entry name" value="Cyt_P450_sf"/>
</dbReference>
<name>A0AA38M6L1_9CUCU</name>
<dbReference type="Pfam" id="PF00067">
    <property type="entry name" value="p450"/>
    <property type="match status" value="4"/>
</dbReference>
<reference evidence="5" key="1">
    <citation type="journal article" date="2023" name="G3 (Bethesda)">
        <title>Whole genome assemblies of Zophobas morio and Tenebrio molitor.</title>
        <authorList>
            <person name="Kaur S."/>
            <person name="Stinson S.A."/>
            <person name="diCenzo G.C."/>
        </authorList>
    </citation>
    <scope>NUCLEOTIDE SEQUENCE</scope>
    <source>
        <strain evidence="5">QUZm001</strain>
    </source>
</reference>
<dbReference type="Gene3D" id="1.10.630.10">
    <property type="entry name" value="Cytochrome P450"/>
    <property type="match status" value="3"/>
</dbReference>
<dbReference type="EMBL" id="JALNTZ010000007">
    <property type="protein sequence ID" value="KAJ3645246.1"/>
    <property type="molecule type" value="Genomic_DNA"/>
</dbReference>
<dbReference type="InterPro" id="IPR050182">
    <property type="entry name" value="Cytochrome_P450_fam2"/>
</dbReference>
<evidence type="ECO:0000256" key="1">
    <source>
        <dbReference type="ARBA" id="ARBA00010617"/>
    </source>
</evidence>
<keyword evidence="4" id="KW-0560">Oxidoreductase</keyword>
<dbReference type="PRINTS" id="PR00463">
    <property type="entry name" value="EP450I"/>
</dbReference>
<keyword evidence="6" id="KW-1185">Reference proteome</keyword>
<dbReference type="SUPFAM" id="SSF48264">
    <property type="entry name" value="Cytochrome P450"/>
    <property type="match status" value="3"/>
</dbReference>
<evidence type="ECO:0000313" key="5">
    <source>
        <dbReference type="EMBL" id="KAJ3645246.1"/>
    </source>
</evidence>
<keyword evidence="3" id="KW-0408">Iron</keyword>
<dbReference type="GO" id="GO:0005737">
    <property type="term" value="C:cytoplasm"/>
    <property type="evidence" value="ECO:0007669"/>
    <property type="project" value="TreeGrafter"/>
</dbReference>
<dbReference type="Proteomes" id="UP001168821">
    <property type="component" value="Unassembled WGS sequence"/>
</dbReference>
<dbReference type="InterPro" id="IPR001128">
    <property type="entry name" value="Cyt_P450"/>
</dbReference>
<evidence type="ECO:0008006" key="7">
    <source>
        <dbReference type="Google" id="ProtNLM"/>
    </source>
</evidence>
<dbReference type="FunFam" id="1.10.630.10:FF:000094">
    <property type="entry name" value="cytochrome P450 2J6-like"/>
    <property type="match status" value="2"/>
</dbReference>
<dbReference type="GO" id="GO:0005506">
    <property type="term" value="F:iron ion binding"/>
    <property type="evidence" value="ECO:0007669"/>
    <property type="project" value="InterPro"/>
</dbReference>
<keyword evidence="2" id="KW-0479">Metal-binding</keyword>
<evidence type="ECO:0000256" key="2">
    <source>
        <dbReference type="ARBA" id="ARBA00022723"/>
    </source>
</evidence>
<dbReference type="GO" id="GO:0016712">
    <property type="term" value="F:oxidoreductase activity, acting on paired donors, with incorporation or reduction of molecular oxygen, reduced flavin or flavoprotein as one donor, and incorporation of one atom of oxygen"/>
    <property type="evidence" value="ECO:0007669"/>
    <property type="project" value="TreeGrafter"/>
</dbReference>
<dbReference type="GO" id="GO:0008395">
    <property type="term" value="F:steroid hydroxylase activity"/>
    <property type="evidence" value="ECO:0007669"/>
    <property type="project" value="TreeGrafter"/>
</dbReference>
<proteinExistence type="inferred from homology"/>
<evidence type="ECO:0000256" key="4">
    <source>
        <dbReference type="ARBA" id="ARBA00023033"/>
    </source>
</evidence>
<comment type="similarity">
    <text evidence="1">Belongs to the cytochrome P450 family.</text>
</comment>